<dbReference type="AlphaFoldDB" id="A0A1M4MXW6"/>
<evidence type="ECO:0000313" key="2">
    <source>
        <dbReference type="Proteomes" id="UP000184085"/>
    </source>
</evidence>
<name>A0A1M4MXW6_9RHOB</name>
<gene>
    <name evidence="1" type="ORF">KARMA_0797</name>
</gene>
<proteinExistence type="predicted"/>
<reference evidence="2" key="1">
    <citation type="submission" date="2016-09" db="EMBL/GenBank/DDBJ databases">
        <authorList>
            <person name="Wibberg D."/>
        </authorList>
    </citation>
    <scope>NUCLEOTIDE SEQUENCE [LARGE SCALE GENOMIC DNA]</scope>
</reference>
<keyword evidence="2" id="KW-1185">Reference proteome</keyword>
<protein>
    <submittedName>
        <fullName evidence="1">Uncharacterized protein</fullName>
    </submittedName>
</protein>
<dbReference type="Proteomes" id="UP000184085">
    <property type="component" value="Unassembled WGS sequence"/>
</dbReference>
<accession>A0A1M4MXW6</accession>
<sequence length="54" mass="6267">MCVAKMSKKWPGRRRGNFYKSNMTSSAHYDNYKCCSAAMHLEHVKRLLKNSSDV</sequence>
<organism evidence="1 2">
    <name type="scientific">Donghicola eburneus</name>
    <dbReference type="NCBI Taxonomy" id="393278"/>
    <lineage>
        <taxon>Bacteria</taxon>
        <taxon>Pseudomonadati</taxon>
        <taxon>Pseudomonadota</taxon>
        <taxon>Alphaproteobacteria</taxon>
        <taxon>Rhodobacterales</taxon>
        <taxon>Roseobacteraceae</taxon>
        <taxon>Donghicola</taxon>
    </lineage>
</organism>
<evidence type="ECO:0000313" key="1">
    <source>
        <dbReference type="EMBL" id="SCM66618.1"/>
    </source>
</evidence>
<dbReference type="EMBL" id="FMJB01000032">
    <property type="protein sequence ID" value="SCM66618.1"/>
    <property type="molecule type" value="Genomic_DNA"/>
</dbReference>